<evidence type="ECO:0008006" key="4">
    <source>
        <dbReference type="Google" id="ProtNLM"/>
    </source>
</evidence>
<dbReference type="PROSITE" id="PS51257">
    <property type="entry name" value="PROKAR_LIPOPROTEIN"/>
    <property type="match status" value="1"/>
</dbReference>
<protein>
    <recommendedName>
        <fullName evidence="4">Carboxypeptidase regulatory-like domain-containing protein</fullName>
    </recommendedName>
</protein>
<comment type="caution">
    <text evidence="2">The sequence shown here is derived from an EMBL/GenBank/DDBJ whole genome shotgun (WGS) entry which is preliminary data.</text>
</comment>
<name>A0A2S5A5F1_9SPHI</name>
<dbReference type="EMBL" id="PQVF01000003">
    <property type="protein sequence ID" value="POY37775.1"/>
    <property type="molecule type" value="Genomic_DNA"/>
</dbReference>
<feature type="signal peptide" evidence="1">
    <location>
        <begin position="1"/>
        <end position="21"/>
    </location>
</feature>
<accession>A0A2S5A5F1</accession>
<gene>
    <name evidence="2" type="ORF">C3K47_04380</name>
</gene>
<dbReference type="Proteomes" id="UP000236893">
    <property type="component" value="Unassembled WGS sequence"/>
</dbReference>
<feature type="chain" id="PRO_5015572328" description="Carboxypeptidase regulatory-like domain-containing protein" evidence="1">
    <location>
        <begin position="22"/>
        <end position="239"/>
    </location>
</feature>
<sequence>MKLLYLLAIPLLLIYSCTNDPSNGTPIDNLSAKVQLFDDLGNEIKPANGVSMTIDNVKPKRTGTSNNSGNIQILSVAPGKYDVFFSKSGYDTYWVYQHEHGQRQSGIDGVKLSMFSTTRLSNLTVKFNTAGEKYEIEGDISPVTADDRWVRLFFGASDVSSTNYSYSPPVPLIVTNGSFKVDLNKNDIAGLGIAQGAKFYVIGYGASAVSATYLHPQTKKNVYTSLSTNPSNIAEGIVE</sequence>
<keyword evidence="3" id="KW-1185">Reference proteome</keyword>
<evidence type="ECO:0000313" key="2">
    <source>
        <dbReference type="EMBL" id="POY37775.1"/>
    </source>
</evidence>
<reference evidence="2 3" key="1">
    <citation type="submission" date="2018-01" db="EMBL/GenBank/DDBJ databases">
        <authorList>
            <person name="Gaut B.S."/>
            <person name="Morton B.R."/>
            <person name="Clegg M.T."/>
            <person name="Duvall M.R."/>
        </authorList>
    </citation>
    <scope>NUCLEOTIDE SEQUENCE [LARGE SCALE GENOMIC DNA]</scope>
    <source>
        <strain evidence="2 3">HR-AV</strain>
    </source>
</reference>
<keyword evidence="1" id="KW-0732">Signal</keyword>
<dbReference type="OrthoDB" id="645701at2"/>
<evidence type="ECO:0000256" key="1">
    <source>
        <dbReference type="SAM" id="SignalP"/>
    </source>
</evidence>
<dbReference type="AlphaFoldDB" id="A0A2S5A5F1"/>
<dbReference type="RefSeq" id="WP_103787906.1">
    <property type="nucleotide sequence ID" value="NZ_PQVF01000003.1"/>
</dbReference>
<evidence type="ECO:0000313" key="3">
    <source>
        <dbReference type="Proteomes" id="UP000236893"/>
    </source>
</evidence>
<organism evidence="2 3">
    <name type="scientific">Solitalea longa</name>
    <dbReference type="NCBI Taxonomy" id="2079460"/>
    <lineage>
        <taxon>Bacteria</taxon>
        <taxon>Pseudomonadati</taxon>
        <taxon>Bacteroidota</taxon>
        <taxon>Sphingobacteriia</taxon>
        <taxon>Sphingobacteriales</taxon>
        <taxon>Sphingobacteriaceae</taxon>
        <taxon>Solitalea</taxon>
    </lineage>
</organism>
<proteinExistence type="predicted"/>